<evidence type="ECO:0000256" key="1">
    <source>
        <dbReference type="ARBA" id="ARBA00023015"/>
    </source>
</evidence>
<name>A0A1M6M9P4_9ACTN</name>
<reference evidence="5 6" key="1">
    <citation type="submission" date="2016-11" db="EMBL/GenBank/DDBJ databases">
        <authorList>
            <person name="Jaros S."/>
            <person name="Januszkiewicz K."/>
            <person name="Wedrychowicz H."/>
        </authorList>
    </citation>
    <scope>NUCLEOTIDE SEQUENCE [LARGE SCALE GENOMIC DNA]</scope>
    <source>
        <strain evidence="5 6">DSM 12906</strain>
    </source>
</reference>
<evidence type="ECO:0000313" key="6">
    <source>
        <dbReference type="Proteomes" id="UP000184512"/>
    </source>
</evidence>
<dbReference type="Gene3D" id="1.10.10.10">
    <property type="entry name" value="Winged helix-like DNA-binding domain superfamily/Winged helix DNA-binding domain"/>
    <property type="match status" value="1"/>
</dbReference>
<dbReference type="InterPro" id="IPR036388">
    <property type="entry name" value="WH-like_DNA-bd_sf"/>
</dbReference>
<evidence type="ECO:0000313" key="5">
    <source>
        <dbReference type="EMBL" id="SHJ80206.1"/>
    </source>
</evidence>
<keyword evidence="6" id="KW-1185">Reference proteome</keyword>
<sequence>MAAAQSGPRSGHGLTLDGIGLVEAGEVIRGAVGWNRCPDDLVERLWLHTDRNPMHLASLVRQYSADELIQRTALPAPQDVARDLSVRLAAMDIEAARLLRAVAVTGAMWVDRLEAVAVAQIDDPSAAFAFLNDAGLLVVRSDAPLADVRIVHALVRAAVYQSTPAAERRAMHERASHVALSTMHRLEHAVAAASRRDEPLALRLEEAALAAHLEPDYRREAQLWQWASQLSASVAGRERRWLESQLATVLARDTRAVRAHLQEFAGVGDEARREVLMAWLLVVEHRIADARRTLESLSSDALGKADYVVRRRWRVLTAWTMLASGYPAESIQALLDQLPVVTELDPAERPFYVRAAGEIARGRMDAEHWRRDLNTVPIDARATPMEETDNLSWRGAVYALSGQASEARRDLSEVASRIRGGRVDTLNGVPHALHSFSLWLDGEFDRALIEQQAATELSPGALHPLVQAMLPLIPTVRGDFTRADALLDESRAVLVDLPWHVPVSVLVVATVARLHAGDDDAARAACLPRLRAHFGGELTAPNYGSGALWQLHLALARIWAGELDAVEGHLKAIETDLVAPAWSSWCRPWLSGLRSERAGRFRDAHRLLKESIAAFTGDLPLYRGHVQADLARVSALAGDSECAARSSEEATRIYSGLGATAYLNRLPVAATVDPLATLSDREREVAALLLSGFSYAQIAQELYVTRSTVAFHLSRIYAKAGVESRHQFTQQVRLARSGGQ</sequence>
<dbReference type="OrthoDB" id="3716759at2"/>
<protein>
    <submittedName>
        <fullName evidence="5">Regulatory protein, luxR family</fullName>
    </submittedName>
</protein>
<dbReference type="PANTHER" id="PTHR44688">
    <property type="entry name" value="DNA-BINDING TRANSCRIPTIONAL ACTIVATOR DEVR_DOSR"/>
    <property type="match status" value="1"/>
</dbReference>
<dbReference type="PANTHER" id="PTHR44688:SF16">
    <property type="entry name" value="DNA-BINDING TRANSCRIPTIONAL ACTIVATOR DEVR_DOSR"/>
    <property type="match status" value="1"/>
</dbReference>
<dbReference type="PROSITE" id="PS50043">
    <property type="entry name" value="HTH_LUXR_2"/>
    <property type="match status" value="1"/>
</dbReference>
<evidence type="ECO:0000256" key="3">
    <source>
        <dbReference type="ARBA" id="ARBA00023163"/>
    </source>
</evidence>
<dbReference type="SMART" id="SM00421">
    <property type="entry name" value="HTH_LUXR"/>
    <property type="match status" value="1"/>
</dbReference>
<dbReference type="InterPro" id="IPR016032">
    <property type="entry name" value="Sig_transdc_resp-reg_C-effctor"/>
</dbReference>
<dbReference type="InterPro" id="IPR000792">
    <property type="entry name" value="Tscrpt_reg_LuxR_C"/>
</dbReference>
<dbReference type="Proteomes" id="UP000184512">
    <property type="component" value="Unassembled WGS sequence"/>
</dbReference>
<keyword evidence="3" id="KW-0804">Transcription</keyword>
<proteinExistence type="predicted"/>
<evidence type="ECO:0000256" key="2">
    <source>
        <dbReference type="ARBA" id="ARBA00023125"/>
    </source>
</evidence>
<evidence type="ECO:0000259" key="4">
    <source>
        <dbReference type="PROSITE" id="PS50043"/>
    </source>
</evidence>
<keyword evidence="2" id="KW-0238">DNA-binding</keyword>
<keyword evidence="1" id="KW-0805">Transcription regulation</keyword>
<dbReference type="STRING" id="1123357.SAMN02745244_03297"/>
<dbReference type="RefSeq" id="WP_139280328.1">
    <property type="nucleotide sequence ID" value="NZ_FQZG01000083.1"/>
</dbReference>
<dbReference type="AlphaFoldDB" id="A0A1M6M9P4"/>
<dbReference type="GO" id="GO:0003677">
    <property type="term" value="F:DNA binding"/>
    <property type="evidence" value="ECO:0007669"/>
    <property type="project" value="UniProtKB-KW"/>
</dbReference>
<dbReference type="CDD" id="cd06170">
    <property type="entry name" value="LuxR_C_like"/>
    <property type="match status" value="1"/>
</dbReference>
<dbReference type="Pfam" id="PF00196">
    <property type="entry name" value="GerE"/>
    <property type="match status" value="1"/>
</dbReference>
<organism evidence="5 6">
    <name type="scientific">Tessaracoccus bendigoensis DSM 12906</name>
    <dbReference type="NCBI Taxonomy" id="1123357"/>
    <lineage>
        <taxon>Bacteria</taxon>
        <taxon>Bacillati</taxon>
        <taxon>Actinomycetota</taxon>
        <taxon>Actinomycetes</taxon>
        <taxon>Propionibacteriales</taxon>
        <taxon>Propionibacteriaceae</taxon>
        <taxon>Tessaracoccus</taxon>
    </lineage>
</organism>
<dbReference type="GO" id="GO:0006355">
    <property type="term" value="P:regulation of DNA-templated transcription"/>
    <property type="evidence" value="ECO:0007669"/>
    <property type="project" value="InterPro"/>
</dbReference>
<dbReference type="SUPFAM" id="SSF46894">
    <property type="entry name" value="C-terminal effector domain of the bipartite response regulators"/>
    <property type="match status" value="1"/>
</dbReference>
<accession>A0A1M6M9P4</accession>
<dbReference type="EMBL" id="FQZG01000083">
    <property type="protein sequence ID" value="SHJ80206.1"/>
    <property type="molecule type" value="Genomic_DNA"/>
</dbReference>
<feature type="domain" description="HTH luxR-type" evidence="4">
    <location>
        <begin position="671"/>
        <end position="739"/>
    </location>
</feature>
<gene>
    <name evidence="5" type="ORF">SAMN02745244_03297</name>
</gene>
<dbReference type="PRINTS" id="PR00038">
    <property type="entry name" value="HTHLUXR"/>
</dbReference>
<dbReference type="PROSITE" id="PS00622">
    <property type="entry name" value="HTH_LUXR_1"/>
    <property type="match status" value="1"/>
</dbReference>